<dbReference type="InterPro" id="IPR050822">
    <property type="entry name" value="Cerebellin_Synaptic_Org"/>
</dbReference>
<dbReference type="InterPro" id="IPR001073">
    <property type="entry name" value="C1q_dom"/>
</dbReference>
<evidence type="ECO:0000256" key="3">
    <source>
        <dbReference type="ARBA" id="ARBA00022729"/>
    </source>
</evidence>
<dbReference type="Gene3D" id="2.60.120.40">
    <property type="match status" value="1"/>
</dbReference>
<feature type="signal peptide" evidence="5">
    <location>
        <begin position="1"/>
        <end position="20"/>
    </location>
</feature>
<feature type="coiled-coil region" evidence="4">
    <location>
        <begin position="31"/>
        <end position="80"/>
    </location>
</feature>
<sequence>MGTPLYKLLLLLTVVSECSCIQWPSSEQYRLTFLEAENRQLKDRLVDVTNQANAETHKANVRINENKAEINENKAETNQAYTRVSNVLSQLVQHLEDEKPKQVSFYATALNDTYRPVHGDTLIPINVPLNQGNGFDLSTGKFTAPFNGTYSFKAGRWGYGSLPSSFYYGNVYLAVDGKQEPWVVTSFDGNNDAVSFKAIVSVRAGQSVWLQAGGKNHWSFKGSHSNWFSGFLVSSDP</sequence>
<evidence type="ECO:0000256" key="4">
    <source>
        <dbReference type="SAM" id="Coils"/>
    </source>
</evidence>
<dbReference type="SUPFAM" id="SSF49842">
    <property type="entry name" value="TNF-like"/>
    <property type="match status" value="1"/>
</dbReference>
<accession>A0A411DEN3</accession>
<dbReference type="PRINTS" id="PR00007">
    <property type="entry name" value="COMPLEMNTC1Q"/>
</dbReference>
<keyword evidence="3 5" id="KW-0732">Signal</keyword>
<reference evidence="7" key="1">
    <citation type="journal article" date="2019" name="Dev. Comp. Immunol.">
        <title>Derivatives of the lectin complement pathway in Lophotrochozoa.</title>
        <authorList>
            <person name="Gorbushin A.M."/>
        </authorList>
    </citation>
    <scope>NUCLEOTIDE SEQUENCE</scope>
    <source>
        <tissue evidence="7">Kidney</tissue>
    </source>
</reference>
<dbReference type="AlphaFoldDB" id="A0A411DEN3"/>
<feature type="domain" description="C1q" evidence="6">
    <location>
        <begin position="98"/>
        <end position="237"/>
    </location>
</feature>
<dbReference type="GO" id="GO:0005615">
    <property type="term" value="C:extracellular space"/>
    <property type="evidence" value="ECO:0007669"/>
    <property type="project" value="TreeGrafter"/>
</dbReference>
<protein>
    <submittedName>
        <fullName evidence="7">Type 2 C1q domain-containing protein 10</fullName>
    </submittedName>
</protein>
<dbReference type="PANTHER" id="PTHR22923:SF62">
    <property type="entry name" value="CVP18"/>
    <property type="match status" value="1"/>
</dbReference>
<dbReference type="SMART" id="SM00110">
    <property type="entry name" value="C1Q"/>
    <property type="match status" value="1"/>
</dbReference>
<dbReference type="PANTHER" id="PTHR22923">
    <property type="entry name" value="CEREBELLIN-RELATED"/>
    <property type="match status" value="1"/>
</dbReference>
<dbReference type="Pfam" id="PF00386">
    <property type="entry name" value="C1q"/>
    <property type="match status" value="1"/>
</dbReference>
<evidence type="ECO:0000313" key="7">
    <source>
        <dbReference type="EMBL" id="QBA18403.1"/>
    </source>
</evidence>
<keyword evidence="4" id="KW-0175">Coiled coil</keyword>
<dbReference type="InterPro" id="IPR008983">
    <property type="entry name" value="Tumour_necrosis_fac-like_dom"/>
</dbReference>
<name>A0A411DEN3_LITLI</name>
<proteinExistence type="evidence at transcript level"/>
<evidence type="ECO:0000259" key="6">
    <source>
        <dbReference type="PROSITE" id="PS50871"/>
    </source>
</evidence>
<comment type="subcellular location">
    <subcellularLocation>
        <location evidence="1">Secreted</location>
    </subcellularLocation>
</comment>
<dbReference type="EMBL" id="MK153109">
    <property type="protein sequence ID" value="QBA18403.1"/>
    <property type="molecule type" value="mRNA"/>
</dbReference>
<dbReference type="PROSITE" id="PS50871">
    <property type="entry name" value="C1Q"/>
    <property type="match status" value="1"/>
</dbReference>
<evidence type="ECO:0000256" key="2">
    <source>
        <dbReference type="ARBA" id="ARBA00022525"/>
    </source>
</evidence>
<evidence type="ECO:0000256" key="1">
    <source>
        <dbReference type="ARBA" id="ARBA00004613"/>
    </source>
</evidence>
<gene>
    <name evidence="7" type="primary">C1qDC2-10</name>
</gene>
<organism evidence="7">
    <name type="scientific">Littorina littorea</name>
    <name type="common">Common periwinkle</name>
    <dbReference type="NCBI Taxonomy" id="31216"/>
    <lineage>
        <taxon>Eukaryota</taxon>
        <taxon>Metazoa</taxon>
        <taxon>Spiralia</taxon>
        <taxon>Lophotrochozoa</taxon>
        <taxon>Mollusca</taxon>
        <taxon>Gastropoda</taxon>
        <taxon>Caenogastropoda</taxon>
        <taxon>Littorinimorpha</taxon>
        <taxon>Littorinoidea</taxon>
        <taxon>Littorinidae</taxon>
        <taxon>Littorina</taxon>
    </lineage>
</organism>
<feature type="chain" id="PRO_5019374192" evidence="5">
    <location>
        <begin position="21"/>
        <end position="237"/>
    </location>
</feature>
<evidence type="ECO:0000256" key="5">
    <source>
        <dbReference type="SAM" id="SignalP"/>
    </source>
</evidence>
<keyword evidence="2" id="KW-0964">Secreted</keyword>